<dbReference type="InterPro" id="IPR036961">
    <property type="entry name" value="Kinesin_motor_dom_sf"/>
</dbReference>
<dbReference type="SMART" id="SM00129">
    <property type="entry name" value="KISc"/>
    <property type="match status" value="1"/>
</dbReference>
<feature type="region of interest" description="Disordered" evidence="11">
    <location>
        <begin position="1017"/>
        <end position="1136"/>
    </location>
</feature>
<evidence type="ECO:0000256" key="11">
    <source>
        <dbReference type="SAM" id="MobiDB-lite"/>
    </source>
</evidence>
<dbReference type="GeneID" id="108696355"/>
<dbReference type="PANTHER" id="PTHR47117">
    <property type="entry name" value="STAR-RELATED LIPID TRANSFER PROTEIN 9"/>
    <property type="match status" value="1"/>
</dbReference>
<feature type="coiled-coil region" evidence="10">
    <location>
        <begin position="816"/>
        <end position="850"/>
    </location>
</feature>
<evidence type="ECO:0000256" key="4">
    <source>
        <dbReference type="ARBA" id="ARBA00022741"/>
    </source>
</evidence>
<reference evidence="15" key="1">
    <citation type="submission" date="2025-08" db="UniProtKB">
        <authorList>
            <consortium name="RefSeq"/>
        </authorList>
    </citation>
    <scope>IDENTIFICATION</scope>
    <source>
        <strain evidence="15">J_2021</strain>
        <tissue evidence="15">Erythrocytes</tissue>
    </source>
</reference>
<dbReference type="InterPro" id="IPR032405">
    <property type="entry name" value="Kinesin_assoc"/>
</dbReference>
<evidence type="ECO:0000313" key="14">
    <source>
        <dbReference type="Proteomes" id="UP000186698"/>
    </source>
</evidence>
<dbReference type="Gene3D" id="6.10.250.2520">
    <property type="match status" value="1"/>
</dbReference>
<dbReference type="Pfam" id="PF16183">
    <property type="entry name" value="Kinesin_assoc"/>
    <property type="match status" value="1"/>
</dbReference>
<dbReference type="PROSITE" id="PS00411">
    <property type="entry name" value="KINESIN_MOTOR_1"/>
    <property type="match status" value="1"/>
</dbReference>
<sequence>MSGASVKVAVRVRPFNSRELGKESKCIIQMQGNSTSIINPKNPKEAAKSFSFDYSYWSHTSQDDPCFASQSLVYNDIGKEMLAHAFEGYNVCIFAYGQTGAGKSYTMMGKQEETQAGIIPQLCEDLFEKINDNNSDDVSFSVEVSYMEIYCERVRDLLNPKNKGNLRVREHPLLGPYVEDLSKLAVTSYTDIADLMDAGNKARTVAATNMNETSSRSHAVFTIVFTQKRLDIETDLSTEKVSKISLVDLAGSERADSTGAKGTRLKEGANINKSLTTLGKVISALAEVSKKKKKTDFIPYRDSVLTWLLRENLGGNSRTAMVAALSPADINYDETLSTLRYADRAKQIKCNAIINEDPNAKLVRELKDEVTRLKELLHAQGLGDILDTTMSSLASSPSSCSLSSQVGLTSVTSIQERIMSTPGGEEAIERLKESEKIIAELNETWEEKLRKTEAIRMEREALLAEMGVAIREDGGTLGVFSPKKTPHLVNLNEDPLMSECLLYYIKDGLTRVGQADADSHQDIVLSGAHIKEEHCIFRSERNSNGEVIVTLEPCESSETYVNGKRVVLPVVLRSGNRIIMGKNHVFRFNHPEQARAEREKTPSAETPSEPVDWTFAQRELLEKQGIDMKQEMEKRLHEMEILYRKEKEEADLLLEQQRLDADSDSGDDSEKRSCEESWRLITSLREKLPPSKVQSIVKKCGLPSSGKKREPNKMYQIPHRRRLTKDSKWVTISDLKIQAVKEICYEVALNDFQHSRQEIEALAIVKMKELCAMYGKKDPNERDSWRAVARDVWDTVGVADEKIEDLVTVGKASTDVDDLKVHVDKLEDILQEVKNQNNMKDEEIRTLRDKMLKMEKVLPLMGSHGERKIRDICIEGAKTIIRNEKCKSNVEEPETEQVNSPVDNNSSLCRGRSNWMRQEQIKFKNLQQQEITKQLRRNNGPHRFIPPENRKPRFPFKSNPSHRSSWSPGTHIIITDKKVIEVKVPKEADIKEQQEEIEPEKQIWSPYSHFRNQQWIQQQQQYKGYNDNPESPPARWRSNSLNGHQKGLRRQASGSSESLQSCDSHPNDLQNFSYQHPGHKQGQSNWSNHPNNNSDGYSSNYHKTDRSSQYNQFVTPPRMRRQHSAPNLKSSKETTV</sequence>
<accession>A0A8J0T1N7</accession>
<dbReference type="SUPFAM" id="SSF49879">
    <property type="entry name" value="SMAD/FHA domain"/>
    <property type="match status" value="1"/>
</dbReference>
<dbReference type="AlphaFoldDB" id="A0A8J0T1N7"/>
<evidence type="ECO:0000256" key="9">
    <source>
        <dbReference type="PROSITE-ProRule" id="PRU00283"/>
    </source>
</evidence>
<feature type="binding site" evidence="9">
    <location>
        <begin position="97"/>
        <end position="104"/>
    </location>
    <ligand>
        <name>ATP</name>
        <dbReference type="ChEBI" id="CHEBI:30616"/>
    </ligand>
</feature>
<evidence type="ECO:0000256" key="8">
    <source>
        <dbReference type="ARBA" id="ARBA00023212"/>
    </source>
</evidence>
<evidence type="ECO:0000259" key="13">
    <source>
        <dbReference type="PROSITE" id="PS50067"/>
    </source>
</evidence>
<evidence type="ECO:0000256" key="7">
    <source>
        <dbReference type="ARBA" id="ARBA00023175"/>
    </source>
</evidence>
<dbReference type="PROSITE" id="PS50006">
    <property type="entry name" value="FHA_DOMAIN"/>
    <property type="match status" value="1"/>
</dbReference>
<feature type="coiled-coil region" evidence="10">
    <location>
        <begin position="629"/>
        <end position="656"/>
    </location>
</feature>
<keyword evidence="8" id="KW-0206">Cytoskeleton</keyword>
<dbReference type="InterPro" id="IPR027417">
    <property type="entry name" value="P-loop_NTPase"/>
</dbReference>
<evidence type="ECO:0000256" key="10">
    <source>
        <dbReference type="SAM" id="Coils"/>
    </source>
</evidence>
<feature type="domain" description="Kinesin motor" evidence="13">
    <location>
        <begin position="5"/>
        <end position="348"/>
    </location>
</feature>
<dbReference type="Pfam" id="PF00498">
    <property type="entry name" value="FHA"/>
    <property type="match status" value="1"/>
</dbReference>
<dbReference type="Gene3D" id="2.60.200.20">
    <property type="match status" value="1"/>
</dbReference>
<dbReference type="GO" id="GO:0005874">
    <property type="term" value="C:microtubule"/>
    <property type="evidence" value="ECO:0007669"/>
    <property type="project" value="UniProtKB-KW"/>
</dbReference>
<evidence type="ECO:0000313" key="16">
    <source>
        <dbReference type="Xenbase" id="XB-GENE-6487702"/>
    </source>
</evidence>
<keyword evidence="7 9" id="KW-0505">Motor protein</keyword>
<dbReference type="Pfam" id="PF00225">
    <property type="entry name" value="Kinesin"/>
    <property type="match status" value="1"/>
</dbReference>
<dbReference type="GO" id="GO:0008017">
    <property type="term" value="F:microtubule binding"/>
    <property type="evidence" value="ECO:0007669"/>
    <property type="project" value="InterPro"/>
</dbReference>
<dbReference type="PANTHER" id="PTHR47117:SF4">
    <property type="entry name" value="KINESIN-LIKE PROTEIN KIF1B ISOFORM X1"/>
    <property type="match status" value="1"/>
</dbReference>
<dbReference type="FunFam" id="3.40.850.10:FF:000004">
    <property type="entry name" value="Kinesin-like protein isoform 2"/>
    <property type="match status" value="1"/>
</dbReference>
<feature type="compositionally biased region" description="Polar residues" evidence="11">
    <location>
        <begin position="958"/>
        <end position="968"/>
    </location>
</feature>
<dbReference type="Gene3D" id="3.40.850.10">
    <property type="entry name" value="Kinesin motor domain"/>
    <property type="match status" value="1"/>
</dbReference>
<name>A0A8J0T1N7_XENLA</name>
<dbReference type="SMART" id="SM00240">
    <property type="entry name" value="FHA"/>
    <property type="match status" value="1"/>
</dbReference>
<dbReference type="Xenbase" id="XB-GENE-6487702">
    <property type="gene designation" value="kif1b.L"/>
</dbReference>
<organism evidence="14 15">
    <name type="scientific">Xenopus laevis</name>
    <name type="common">African clawed frog</name>
    <dbReference type="NCBI Taxonomy" id="8355"/>
    <lineage>
        <taxon>Eukaryota</taxon>
        <taxon>Metazoa</taxon>
        <taxon>Chordata</taxon>
        <taxon>Craniata</taxon>
        <taxon>Vertebrata</taxon>
        <taxon>Euteleostomi</taxon>
        <taxon>Amphibia</taxon>
        <taxon>Batrachia</taxon>
        <taxon>Anura</taxon>
        <taxon>Pipoidea</taxon>
        <taxon>Pipidae</taxon>
        <taxon>Xenopodinae</taxon>
        <taxon>Xenopus</taxon>
        <taxon>Xenopus</taxon>
    </lineage>
</organism>
<evidence type="ECO:0000256" key="1">
    <source>
        <dbReference type="ARBA" id="ARBA00004245"/>
    </source>
</evidence>
<feature type="domain" description="FHA" evidence="12">
    <location>
        <begin position="510"/>
        <end position="566"/>
    </location>
</feature>
<proteinExistence type="inferred from homology"/>
<evidence type="ECO:0000256" key="3">
    <source>
        <dbReference type="ARBA" id="ARBA00022701"/>
    </source>
</evidence>
<dbReference type="InterPro" id="IPR008984">
    <property type="entry name" value="SMAD_FHA_dom_sf"/>
</dbReference>
<dbReference type="GO" id="GO:0007018">
    <property type="term" value="P:microtubule-based movement"/>
    <property type="evidence" value="ECO:0007669"/>
    <property type="project" value="InterPro"/>
</dbReference>
<keyword evidence="3" id="KW-0493">Microtubule</keyword>
<comment type="similarity">
    <text evidence="9">Belongs to the TRAFAC class myosin-kinesin ATPase superfamily. Kinesin family.</text>
</comment>
<evidence type="ECO:0000256" key="5">
    <source>
        <dbReference type="ARBA" id="ARBA00022840"/>
    </source>
</evidence>
<gene>
    <name evidence="15 16" type="primary">kif1b.L</name>
</gene>
<dbReference type="PRINTS" id="PR00380">
    <property type="entry name" value="KINESINHEAVY"/>
</dbReference>
<dbReference type="SUPFAM" id="SSF52540">
    <property type="entry name" value="P-loop containing nucleoside triphosphate hydrolases"/>
    <property type="match status" value="1"/>
</dbReference>
<dbReference type="InterPro" id="IPR000253">
    <property type="entry name" value="FHA_dom"/>
</dbReference>
<dbReference type="InterPro" id="IPR019821">
    <property type="entry name" value="Kinesin_motor_CS"/>
</dbReference>
<feature type="region of interest" description="Disordered" evidence="11">
    <location>
        <begin position="938"/>
        <end position="970"/>
    </location>
</feature>
<evidence type="ECO:0000256" key="6">
    <source>
        <dbReference type="ARBA" id="ARBA00023054"/>
    </source>
</evidence>
<dbReference type="AGR" id="Xenbase:XB-GENE-6487702"/>
<dbReference type="GO" id="GO:0005524">
    <property type="term" value="F:ATP binding"/>
    <property type="evidence" value="ECO:0007669"/>
    <property type="project" value="UniProtKB-UniRule"/>
</dbReference>
<dbReference type="InterPro" id="IPR001752">
    <property type="entry name" value="Kinesin_motor_dom"/>
</dbReference>
<evidence type="ECO:0000256" key="2">
    <source>
        <dbReference type="ARBA" id="ARBA00022490"/>
    </source>
</evidence>
<protein>
    <submittedName>
        <fullName evidence="15">Kinesin-like protein KIF1C isoform X5</fullName>
    </submittedName>
</protein>
<evidence type="ECO:0000259" key="12">
    <source>
        <dbReference type="PROSITE" id="PS50006"/>
    </source>
</evidence>
<dbReference type="CTD" id="108696355"/>
<keyword evidence="4 9" id="KW-0547">Nucleotide-binding</keyword>
<evidence type="ECO:0000313" key="15">
    <source>
        <dbReference type="RefSeq" id="XP_018081131.1"/>
    </source>
</evidence>
<comment type="subcellular location">
    <subcellularLocation>
        <location evidence="1">Cytoplasm</location>
        <location evidence="1">Cytoskeleton</location>
    </subcellularLocation>
</comment>
<dbReference type="CDD" id="cd22727">
    <property type="entry name" value="FHA_KIF1B"/>
    <property type="match status" value="1"/>
</dbReference>
<keyword evidence="14" id="KW-1185">Reference proteome</keyword>
<dbReference type="GO" id="GO:0003777">
    <property type="term" value="F:microtubule motor activity"/>
    <property type="evidence" value="ECO:0007669"/>
    <property type="project" value="InterPro"/>
</dbReference>
<feature type="compositionally biased region" description="Polar residues" evidence="11">
    <location>
        <begin position="1081"/>
        <end position="1114"/>
    </location>
</feature>
<feature type="compositionally biased region" description="Polar residues" evidence="11">
    <location>
        <begin position="1052"/>
        <end position="1074"/>
    </location>
</feature>
<keyword evidence="2" id="KW-0963">Cytoplasm</keyword>
<dbReference type="PROSITE" id="PS50067">
    <property type="entry name" value="KINESIN_MOTOR_2"/>
    <property type="match status" value="1"/>
</dbReference>
<dbReference type="RefSeq" id="XP_018081131.1">
    <property type="nucleotide sequence ID" value="XM_018225642.2"/>
</dbReference>
<keyword evidence="5 9" id="KW-0067">ATP-binding</keyword>
<dbReference type="OrthoDB" id="3176171at2759"/>
<dbReference type="Proteomes" id="UP000186698">
    <property type="component" value="Chromosome 7L"/>
</dbReference>
<dbReference type="CDD" id="cd01365">
    <property type="entry name" value="KISc_KIF1A_KIF1B"/>
    <property type="match status" value="1"/>
</dbReference>
<dbReference type="FunFam" id="2.60.200.20:FF:000001">
    <property type="entry name" value="Kinesin family member 1B"/>
    <property type="match status" value="1"/>
</dbReference>
<keyword evidence="6 10" id="KW-0175">Coiled coil</keyword>